<feature type="region of interest" description="Disordered" evidence="9">
    <location>
        <begin position="95"/>
        <end position="127"/>
    </location>
</feature>
<comment type="subcellular location">
    <subcellularLocation>
        <location evidence="1">Membrane</location>
        <topology evidence="1">Multi-pass membrane protein</topology>
    </subcellularLocation>
</comment>
<dbReference type="GO" id="GO:0016020">
    <property type="term" value="C:membrane"/>
    <property type="evidence" value="ECO:0007669"/>
    <property type="project" value="UniProtKB-SubCell"/>
</dbReference>
<dbReference type="PROSITE" id="PS50216">
    <property type="entry name" value="DHHC"/>
    <property type="match status" value="1"/>
</dbReference>
<dbReference type="OrthoDB" id="331948at2759"/>
<dbReference type="InterPro" id="IPR039859">
    <property type="entry name" value="PFA4/ZDH16/20/ERF2-like"/>
</dbReference>
<name>A0A078B2K8_STYLE</name>
<organism evidence="11 12">
    <name type="scientific">Stylonychia lemnae</name>
    <name type="common">Ciliate</name>
    <dbReference type="NCBI Taxonomy" id="5949"/>
    <lineage>
        <taxon>Eukaryota</taxon>
        <taxon>Sar</taxon>
        <taxon>Alveolata</taxon>
        <taxon>Ciliophora</taxon>
        <taxon>Intramacronucleata</taxon>
        <taxon>Spirotrichea</taxon>
        <taxon>Stichotrichia</taxon>
        <taxon>Sporadotrichida</taxon>
        <taxon>Oxytrichidae</taxon>
        <taxon>Stylonychinae</taxon>
        <taxon>Stylonychia</taxon>
    </lineage>
</organism>
<evidence type="ECO:0000256" key="1">
    <source>
        <dbReference type="ARBA" id="ARBA00004141"/>
    </source>
</evidence>
<feature type="transmembrane region" description="Helical" evidence="8">
    <location>
        <begin position="6"/>
        <end position="28"/>
    </location>
</feature>
<evidence type="ECO:0000256" key="3">
    <source>
        <dbReference type="ARBA" id="ARBA00022692"/>
    </source>
</evidence>
<feature type="compositionally biased region" description="Polar residues" evidence="9">
    <location>
        <begin position="95"/>
        <end position="106"/>
    </location>
</feature>
<keyword evidence="2 8" id="KW-0808">Transferase</keyword>
<dbReference type="GO" id="GO:0005794">
    <property type="term" value="C:Golgi apparatus"/>
    <property type="evidence" value="ECO:0007669"/>
    <property type="project" value="TreeGrafter"/>
</dbReference>
<dbReference type="EMBL" id="CCKQ01015624">
    <property type="protein sequence ID" value="CDW87457.1"/>
    <property type="molecule type" value="Genomic_DNA"/>
</dbReference>
<dbReference type="PANTHER" id="PTHR22883">
    <property type="entry name" value="ZINC FINGER DHHC DOMAIN CONTAINING PROTEIN"/>
    <property type="match status" value="1"/>
</dbReference>
<feature type="compositionally biased region" description="Polar residues" evidence="9">
    <location>
        <begin position="139"/>
        <end position="149"/>
    </location>
</feature>
<reference evidence="11 12" key="1">
    <citation type="submission" date="2014-06" db="EMBL/GenBank/DDBJ databases">
        <authorList>
            <person name="Swart Estienne"/>
        </authorList>
    </citation>
    <scope>NUCLEOTIDE SEQUENCE [LARGE SCALE GENOMIC DNA]</scope>
    <source>
        <strain evidence="11 12">130c</strain>
    </source>
</reference>
<feature type="region of interest" description="Disordered" evidence="9">
    <location>
        <begin position="139"/>
        <end position="162"/>
    </location>
</feature>
<accession>A0A078B2K8</accession>
<comment type="similarity">
    <text evidence="7">Belongs to the DHHC palmitoyltransferase family. PFA5 subfamily.</text>
</comment>
<comment type="domain">
    <text evidence="8">The DHHC domain is required for palmitoyltransferase activity.</text>
</comment>
<evidence type="ECO:0000256" key="5">
    <source>
        <dbReference type="ARBA" id="ARBA00023136"/>
    </source>
</evidence>
<dbReference type="Proteomes" id="UP000039865">
    <property type="component" value="Unassembled WGS sequence"/>
</dbReference>
<evidence type="ECO:0000256" key="8">
    <source>
        <dbReference type="RuleBase" id="RU079119"/>
    </source>
</evidence>
<keyword evidence="4 8" id="KW-1133">Transmembrane helix</keyword>
<evidence type="ECO:0000256" key="2">
    <source>
        <dbReference type="ARBA" id="ARBA00022679"/>
    </source>
</evidence>
<proteinExistence type="inferred from homology"/>
<dbReference type="GO" id="GO:0006612">
    <property type="term" value="P:protein targeting to membrane"/>
    <property type="evidence" value="ECO:0007669"/>
    <property type="project" value="TreeGrafter"/>
</dbReference>
<evidence type="ECO:0000313" key="11">
    <source>
        <dbReference type="EMBL" id="CDW87457.1"/>
    </source>
</evidence>
<keyword evidence="6 8" id="KW-0012">Acyltransferase</keyword>
<dbReference type="GO" id="GO:0005783">
    <property type="term" value="C:endoplasmic reticulum"/>
    <property type="evidence" value="ECO:0007669"/>
    <property type="project" value="TreeGrafter"/>
</dbReference>
<feature type="transmembrane region" description="Helical" evidence="8">
    <location>
        <begin position="231"/>
        <end position="252"/>
    </location>
</feature>
<protein>
    <recommendedName>
        <fullName evidence="8">Palmitoyltransferase</fullName>
        <ecNumber evidence="8">2.3.1.225</ecNumber>
    </recommendedName>
</protein>
<dbReference type="EC" id="2.3.1.225" evidence="8"/>
<dbReference type="Pfam" id="PF01529">
    <property type="entry name" value="DHHC"/>
    <property type="match status" value="1"/>
</dbReference>
<dbReference type="InterPro" id="IPR001594">
    <property type="entry name" value="Palmitoyltrfase_DHHC"/>
</dbReference>
<keyword evidence="12" id="KW-1185">Reference proteome</keyword>
<evidence type="ECO:0000313" key="12">
    <source>
        <dbReference type="Proteomes" id="UP000039865"/>
    </source>
</evidence>
<keyword evidence="3 8" id="KW-0812">Transmembrane</keyword>
<dbReference type="GO" id="GO:0019706">
    <property type="term" value="F:protein-cysteine S-palmitoyltransferase activity"/>
    <property type="evidence" value="ECO:0007669"/>
    <property type="project" value="UniProtKB-EC"/>
</dbReference>
<feature type="transmembrane region" description="Helical" evidence="8">
    <location>
        <begin position="264"/>
        <end position="285"/>
    </location>
</feature>
<evidence type="ECO:0000256" key="6">
    <source>
        <dbReference type="ARBA" id="ARBA00023315"/>
    </source>
</evidence>
<dbReference type="InParanoid" id="A0A078B2K8"/>
<feature type="transmembrane region" description="Helical" evidence="8">
    <location>
        <begin position="40"/>
        <end position="62"/>
    </location>
</feature>
<comment type="catalytic activity">
    <reaction evidence="8">
        <text>L-cysteinyl-[protein] + hexadecanoyl-CoA = S-hexadecanoyl-L-cysteinyl-[protein] + CoA</text>
        <dbReference type="Rhea" id="RHEA:36683"/>
        <dbReference type="Rhea" id="RHEA-COMP:10131"/>
        <dbReference type="Rhea" id="RHEA-COMP:11032"/>
        <dbReference type="ChEBI" id="CHEBI:29950"/>
        <dbReference type="ChEBI" id="CHEBI:57287"/>
        <dbReference type="ChEBI" id="CHEBI:57379"/>
        <dbReference type="ChEBI" id="CHEBI:74151"/>
        <dbReference type="EC" id="2.3.1.225"/>
    </reaction>
</comment>
<dbReference type="PANTHER" id="PTHR22883:SF23">
    <property type="entry name" value="PALMITOYLTRANSFERASE ZDHHC6"/>
    <property type="match status" value="1"/>
</dbReference>
<evidence type="ECO:0000256" key="7">
    <source>
        <dbReference type="ARBA" id="ARBA00038298"/>
    </source>
</evidence>
<keyword evidence="5 8" id="KW-0472">Membrane</keyword>
<gene>
    <name evidence="11" type="primary">Contig12225.g13066</name>
    <name evidence="11" type="ORF">STYLEM_16561</name>
</gene>
<sequence length="351" mass="40350">MNLKKLLFGLPSLLSVAFTLFICYIFYFNFIPLQVKKHGLASAWILGVIHTFLAIMTLWSLFKTMLSDPGNYMQVVQKLNKKHYERNNLISLPSNDLESSTQINNDINDHSSDSTDELDQTHGGSSQLDFDESIETVNTSTSSANQTVEQRSHRSKIAPKVDEKWQDQEDQIDQMFSEGCRSFIRFRYCHKCKQVKPPRTHHCSVCNQCVMRMDHHCPWVGNCVGVNNHKYFYNFLFYSFLGTSHAFIALFCAKNSINEFQRDILYMLAGVISLAFSISIGILFATHTFILMKNYSTIEMGGLMPKNPFSKGSIRANLEYTLGKDWRYWFIPIESPQRACDGYNHSVVPSY</sequence>
<feature type="domain" description="Palmitoyltransferase DHHC" evidence="10">
    <location>
        <begin position="185"/>
        <end position="300"/>
    </location>
</feature>
<evidence type="ECO:0000259" key="10">
    <source>
        <dbReference type="Pfam" id="PF01529"/>
    </source>
</evidence>
<dbReference type="AlphaFoldDB" id="A0A078B2K8"/>
<evidence type="ECO:0000256" key="4">
    <source>
        <dbReference type="ARBA" id="ARBA00022989"/>
    </source>
</evidence>
<evidence type="ECO:0000256" key="9">
    <source>
        <dbReference type="SAM" id="MobiDB-lite"/>
    </source>
</evidence>